<dbReference type="Proteomes" id="UP001057375">
    <property type="component" value="Unassembled WGS sequence"/>
</dbReference>
<gene>
    <name evidence="2" type="ORF">ADUPG1_009481</name>
</gene>
<evidence type="ECO:0000313" key="2">
    <source>
        <dbReference type="EMBL" id="GKT36530.1"/>
    </source>
</evidence>
<sequence>MVQKKIQSKRKKIKVRHSIKKKAKEHRRKEKRDKKKQIQAKKKKESPPGLWLMVAGEKAPPSETKSDNKEK</sequence>
<name>A0ABQ5KVP6_9EUKA</name>
<protein>
    <submittedName>
        <fullName evidence="2">Uncharacterized protein</fullName>
    </submittedName>
</protein>
<comment type="caution">
    <text evidence="2">The sequence shown here is derived from an EMBL/GenBank/DDBJ whole genome shotgun (WGS) entry which is preliminary data.</text>
</comment>
<reference evidence="2" key="1">
    <citation type="submission" date="2022-03" db="EMBL/GenBank/DDBJ databases">
        <title>Draft genome sequence of Aduncisulcus paluster, a free-living microaerophilic Fornicata.</title>
        <authorList>
            <person name="Yuyama I."/>
            <person name="Kume K."/>
            <person name="Tamura T."/>
            <person name="Inagaki Y."/>
            <person name="Hashimoto T."/>
        </authorList>
    </citation>
    <scope>NUCLEOTIDE SEQUENCE</scope>
    <source>
        <strain evidence="2">NY0171</strain>
    </source>
</reference>
<evidence type="ECO:0000256" key="1">
    <source>
        <dbReference type="SAM" id="MobiDB-lite"/>
    </source>
</evidence>
<feature type="compositionally biased region" description="Basic residues" evidence="1">
    <location>
        <begin position="1"/>
        <end position="44"/>
    </location>
</feature>
<accession>A0ABQ5KVP6</accession>
<dbReference type="EMBL" id="BQXS01011247">
    <property type="protein sequence ID" value="GKT36530.1"/>
    <property type="molecule type" value="Genomic_DNA"/>
</dbReference>
<proteinExistence type="predicted"/>
<feature type="region of interest" description="Disordered" evidence="1">
    <location>
        <begin position="1"/>
        <end position="71"/>
    </location>
</feature>
<organism evidence="2 3">
    <name type="scientific">Aduncisulcus paluster</name>
    <dbReference type="NCBI Taxonomy" id="2918883"/>
    <lineage>
        <taxon>Eukaryota</taxon>
        <taxon>Metamonada</taxon>
        <taxon>Carpediemonas-like organisms</taxon>
        <taxon>Aduncisulcus</taxon>
    </lineage>
</organism>
<keyword evidence="3" id="KW-1185">Reference proteome</keyword>
<evidence type="ECO:0000313" key="3">
    <source>
        <dbReference type="Proteomes" id="UP001057375"/>
    </source>
</evidence>